<proteinExistence type="predicted"/>
<reference evidence="3" key="1">
    <citation type="journal article" date="2019" name="Int. J. Syst. Evol. Microbiol.">
        <title>The Global Catalogue of Microorganisms (GCM) 10K type strain sequencing project: providing services to taxonomists for standard genome sequencing and annotation.</title>
        <authorList>
            <consortium name="The Broad Institute Genomics Platform"/>
            <consortium name="The Broad Institute Genome Sequencing Center for Infectious Disease"/>
            <person name="Wu L."/>
            <person name="Ma J."/>
        </authorList>
    </citation>
    <scope>NUCLEOTIDE SEQUENCE [LARGE SCALE GENOMIC DNA]</scope>
    <source>
        <strain evidence="3">CCUG 56331</strain>
    </source>
</reference>
<keyword evidence="1" id="KW-0472">Membrane</keyword>
<keyword evidence="1" id="KW-1133">Transmembrane helix</keyword>
<dbReference type="RefSeq" id="WP_390309548.1">
    <property type="nucleotide sequence ID" value="NZ_JBHSNQ010000082.1"/>
</dbReference>
<organism evidence="2 3">
    <name type="scientific">Ureibacillus suwonensis</name>
    <dbReference type="NCBI Taxonomy" id="313007"/>
    <lineage>
        <taxon>Bacteria</taxon>
        <taxon>Bacillati</taxon>
        <taxon>Bacillota</taxon>
        <taxon>Bacilli</taxon>
        <taxon>Bacillales</taxon>
        <taxon>Caryophanaceae</taxon>
        <taxon>Ureibacillus</taxon>
    </lineage>
</organism>
<dbReference type="Pfam" id="PF10694">
    <property type="entry name" value="DUF2500"/>
    <property type="match status" value="1"/>
</dbReference>
<dbReference type="InterPro" id="IPR019635">
    <property type="entry name" value="DUF2500"/>
</dbReference>
<sequence length="120" mass="13977">MFFDSVQFDSMFYNLMFSLFPFIFLVFFAIIIFSIFSNIKKGIKNNQSPLLTVPAKVITKRIQVRGDHSHTTYYVTFEVQSGDRMELKVNGQEYGMLVENDVGLLSFQGTRYVSFERQKS</sequence>
<dbReference type="Gene3D" id="2.40.50.660">
    <property type="match status" value="1"/>
</dbReference>
<dbReference type="Proteomes" id="UP001595978">
    <property type="component" value="Unassembled WGS sequence"/>
</dbReference>
<keyword evidence="1" id="KW-0812">Transmembrane</keyword>
<keyword evidence="3" id="KW-1185">Reference proteome</keyword>
<name>A0ABW0RDQ9_9BACL</name>
<accession>A0ABW0RDQ9</accession>
<protein>
    <submittedName>
        <fullName evidence="2">DUF2500 domain-containing protein</fullName>
    </submittedName>
</protein>
<dbReference type="EMBL" id="JBHSNQ010000082">
    <property type="protein sequence ID" value="MFC5542147.1"/>
    <property type="molecule type" value="Genomic_DNA"/>
</dbReference>
<comment type="caution">
    <text evidence="2">The sequence shown here is derived from an EMBL/GenBank/DDBJ whole genome shotgun (WGS) entry which is preliminary data.</text>
</comment>
<gene>
    <name evidence="2" type="ORF">ACFPOH_10255</name>
</gene>
<feature type="transmembrane region" description="Helical" evidence="1">
    <location>
        <begin position="12"/>
        <end position="36"/>
    </location>
</feature>
<evidence type="ECO:0000256" key="1">
    <source>
        <dbReference type="SAM" id="Phobius"/>
    </source>
</evidence>
<evidence type="ECO:0000313" key="3">
    <source>
        <dbReference type="Proteomes" id="UP001595978"/>
    </source>
</evidence>
<evidence type="ECO:0000313" key="2">
    <source>
        <dbReference type="EMBL" id="MFC5542147.1"/>
    </source>
</evidence>